<dbReference type="InterPro" id="IPR051266">
    <property type="entry name" value="CLCR"/>
</dbReference>
<keyword evidence="1" id="KW-1133">Transmembrane helix</keyword>
<dbReference type="Gene3D" id="3.40.50.410">
    <property type="entry name" value="von Willebrand factor, type A domain"/>
    <property type="match status" value="1"/>
</dbReference>
<feature type="domain" description="VWFA" evidence="2">
    <location>
        <begin position="41"/>
        <end position="228"/>
    </location>
</feature>
<dbReference type="OrthoDB" id="2204308at2"/>
<evidence type="ECO:0000256" key="1">
    <source>
        <dbReference type="SAM" id="Phobius"/>
    </source>
</evidence>
<dbReference type="STRING" id="1619234.SAMN05421730_101610"/>
<dbReference type="SMART" id="SM00327">
    <property type="entry name" value="VWA"/>
    <property type="match status" value="1"/>
</dbReference>
<keyword evidence="1" id="KW-0472">Membrane</keyword>
<reference evidence="3 4" key="1">
    <citation type="submission" date="2016-09" db="EMBL/GenBank/DDBJ databases">
        <authorList>
            <person name="Capua I."/>
            <person name="De Benedictis P."/>
            <person name="Joannis T."/>
            <person name="Lombin L.H."/>
            <person name="Cattoli G."/>
        </authorList>
    </citation>
    <scope>NUCLEOTIDE SEQUENCE [LARGE SCALE GENOMIC DNA]</scope>
    <source>
        <strain evidence="3 4">GluBS11</strain>
    </source>
</reference>
<dbReference type="Proteomes" id="UP000199315">
    <property type="component" value="Unassembled WGS sequence"/>
</dbReference>
<dbReference type="SUPFAM" id="SSF53300">
    <property type="entry name" value="vWA-like"/>
    <property type="match status" value="1"/>
</dbReference>
<dbReference type="CDD" id="cd00198">
    <property type="entry name" value="vWFA"/>
    <property type="match status" value="1"/>
</dbReference>
<keyword evidence="1" id="KW-0812">Transmembrane</keyword>
<feature type="transmembrane region" description="Helical" evidence="1">
    <location>
        <begin position="678"/>
        <end position="700"/>
    </location>
</feature>
<dbReference type="PANTHER" id="PTHR10579">
    <property type="entry name" value="CALCIUM-ACTIVATED CHLORIDE CHANNEL REGULATOR"/>
    <property type="match status" value="1"/>
</dbReference>
<proteinExistence type="predicted"/>
<sequence>MTMRNVYKFIMISLIIASFLASDFIVAKGEEVQELVPETLAVSLVIDTSGSMADTDPLKLRETAANIFIDLLSPEDYLGIITFDTATTVVQPLQRINDSAGKAMFKQNLAPNIESRGDTNYKVALDEAFNQLAGLQESNVRKVVVFITDGEPDPDSRRKNEPGFMDAYMESLWGSVQNFAVNKFPVYAIGFSEGIRADVLSRIASDTGGDFKVLSDPVTLASSFFDILGNLKNRKGFINQTMELNADSGFDITLDEYTSQSTIVIANREGAAYEVEIRNPGGEISNETANINKTDKYTIITMNNRDSASYGNWRLNLRGTGIVDVFGDRDLNIKSWLVSPLVSSQHPVKEPVNIEVNVTGELKDGISAIAYVTGADGSGAEEIVLENENGIFTGTYDKTETPGTYSIEVRVLLNEEIITSTQETFNVRILPVLKNNFYMKEEGYRVGEVIGINSSLNMSETRLKQGGDLTITNYSLLISHEDGTSEQIILTDDGQEANRDILPNDGIWSGQITLVKATTAKATLIVTGIYKNESFVLENSLGTYKIMQPGEIVIEREEEAFSLIKGATLSIPITITNRSEFRETLNFAIDEQVGKLVRDKFILEPGETKETAIEIELNRDTGEGNHVFDISLRTENELTVLSTDYLTCKVEVLSGLQGYLRTTTTFMQRTFESLPMPVLILAAVLILILLIFLIGGAVLYRRIYLGAKIIGGQMICQPRIADASDEISSRFNFERLNKDKIIISFNEKNENADYRIKDTGFTYDLIITSEVKKVKSAVLAGWRTLFGKSVPVEYFIKATVPGILEKDGEILTGKMLVDNDEFESGNYIFRYTMPAGRQIEKKEAGSNILEGRDEKG</sequence>
<keyword evidence="4" id="KW-1185">Reference proteome</keyword>
<gene>
    <name evidence="3" type="ORF">SAMN05421730_101610</name>
</gene>
<dbReference type="PANTHER" id="PTHR10579:SF43">
    <property type="entry name" value="ZINC FINGER (C3HC4-TYPE RING FINGER) FAMILY PROTEIN"/>
    <property type="match status" value="1"/>
</dbReference>
<evidence type="ECO:0000313" key="3">
    <source>
        <dbReference type="EMBL" id="SCP98040.1"/>
    </source>
</evidence>
<dbReference type="AlphaFoldDB" id="A0A1D3TV80"/>
<dbReference type="Pfam" id="PF00092">
    <property type="entry name" value="VWA"/>
    <property type="match status" value="1"/>
</dbReference>
<dbReference type="EMBL" id="FMKA01000016">
    <property type="protein sequence ID" value="SCP98040.1"/>
    <property type="molecule type" value="Genomic_DNA"/>
</dbReference>
<evidence type="ECO:0000313" key="4">
    <source>
        <dbReference type="Proteomes" id="UP000199315"/>
    </source>
</evidence>
<dbReference type="PROSITE" id="PS50234">
    <property type="entry name" value="VWFA"/>
    <property type="match status" value="1"/>
</dbReference>
<dbReference type="InterPro" id="IPR036465">
    <property type="entry name" value="vWFA_dom_sf"/>
</dbReference>
<organism evidence="3 4">
    <name type="scientific">Anaerobium acetethylicum</name>
    <dbReference type="NCBI Taxonomy" id="1619234"/>
    <lineage>
        <taxon>Bacteria</taxon>
        <taxon>Bacillati</taxon>
        <taxon>Bacillota</taxon>
        <taxon>Clostridia</taxon>
        <taxon>Lachnospirales</taxon>
        <taxon>Lachnospiraceae</taxon>
        <taxon>Anaerobium</taxon>
    </lineage>
</organism>
<name>A0A1D3TV80_9FIRM</name>
<accession>A0A1D3TV80</accession>
<evidence type="ECO:0000259" key="2">
    <source>
        <dbReference type="PROSITE" id="PS50234"/>
    </source>
</evidence>
<dbReference type="InterPro" id="IPR002035">
    <property type="entry name" value="VWF_A"/>
</dbReference>
<protein>
    <submittedName>
        <fullName evidence="3">Uncharacterized conserved protein YegL, contains vWA domain of TerY type</fullName>
    </submittedName>
</protein>